<dbReference type="GO" id="GO:0005743">
    <property type="term" value="C:mitochondrial inner membrane"/>
    <property type="evidence" value="ECO:0007669"/>
    <property type="project" value="UniProtKB-SubCell"/>
</dbReference>
<dbReference type="InterPro" id="IPR004205">
    <property type="entry name" value="Cyt_bc1_su8"/>
</dbReference>
<dbReference type="FunCoup" id="A0A1Y1XSI2">
    <property type="interactions" value="274"/>
</dbReference>
<keyword evidence="10 11" id="KW-0472">Membrane</keyword>
<dbReference type="EMBL" id="MCFE01000504">
    <property type="protein sequence ID" value="ORX88717.1"/>
    <property type="molecule type" value="Genomic_DNA"/>
</dbReference>
<evidence type="ECO:0000256" key="5">
    <source>
        <dbReference type="ARBA" id="ARBA00022692"/>
    </source>
</evidence>
<dbReference type="InParanoid" id="A0A1Y1XSI2"/>
<dbReference type="Gene3D" id="1.20.5.210">
    <property type="entry name" value="Cytochrome b-c1 complex subunit 8"/>
    <property type="match status" value="1"/>
</dbReference>
<dbReference type="GO" id="GO:0006122">
    <property type="term" value="P:mitochondrial electron transport, ubiquinol to cytochrome c"/>
    <property type="evidence" value="ECO:0007669"/>
    <property type="project" value="UniProtKB-UniRule"/>
</dbReference>
<comment type="function">
    <text evidence="11">Component of the ubiquinol-cytochrome c oxidoreductase, a multisubunit transmembrane complex that is part of the mitochondrial electron transport chain which drives oxidative phosphorylation. The complex plays an important role in the uptake of multiple carbon sources present in different host niches.</text>
</comment>
<dbReference type="PANTHER" id="PTHR12119">
    <property type="entry name" value="UBIQUINOL-CYTOCHROME C REDUCTASE COMPLEX UBIQUINONE-BINDING PROTEIN QP-C"/>
    <property type="match status" value="1"/>
</dbReference>
<dbReference type="InterPro" id="IPR036642">
    <property type="entry name" value="Cyt_bc1_su8_sf"/>
</dbReference>
<comment type="subunit">
    <text evidence="11">Component of the ubiquinol-cytochrome c oxidoreductase (cytochrome b-c1 complex, complex III, CIII), a multisubunit enzyme composed of 3 respiratory subunits cytochrome b, cytochrome c1 and Rieske protein, 2 core protein subunits, and additional low-molecular weight protein subunits. The complex exists as an obligatory dimer and forms supercomplexes (SCs) in the inner mitochondrial membrane with cytochrome c oxidase (complex IV, CIV).</text>
</comment>
<comment type="caution">
    <text evidence="12">The sequence shown here is derived from an EMBL/GenBank/DDBJ whole genome shotgun (WGS) entry which is preliminary data.</text>
</comment>
<keyword evidence="6 11" id="KW-0999">Mitochondrion inner membrane</keyword>
<keyword evidence="7 11" id="KW-0249">Electron transport</keyword>
<evidence type="ECO:0000256" key="3">
    <source>
        <dbReference type="ARBA" id="ARBA00022448"/>
    </source>
</evidence>
<keyword evidence="3 11" id="KW-0813">Transport</keyword>
<keyword evidence="9 11" id="KW-0496">Mitochondrion</keyword>
<evidence type="ECO:0000256" key="8">
    <source>
        <dbReference type="ARBA" id="ARBA00022989"/>
    </source>
</evidence>
<keyword evidence="5 11" id="KW-0812">Transmembrane</keyword>
<dbReference type="STRING" id="1314790.A0A1Y1XSI2"/>
<sequence>MGGGKWMGNWGHLGGPTQRGIISYSLSPYEQRAFAGVLKNGLFKTYRRFVAQIPWIAPGAIIFYTVYSWGVARHEYLNSKAGAHERE</sequence>
<organism evidence="12 13">
    <name type="scientific">Basidiobolus meristosporus CBS 931.73</name>
    <dbReference type="NCBI Taxonomy" id="1314790"/>
    <lineage>
        <taxon>Eukaryota</taxon>
        <taxon>Fungi</taxon>
        <taxon>Fungi incertae sedis</taxon>
        <taxon>Zoopagomycota</taxon>
        <taxon>Entomophthoromycotina</taxon>
        <taxon>Basidiobolomycetes</taxon>
        <taxon>Basidiobolales</taxon>
        <taxon>Basidiobolaceae</taxon>
        <taxon>Basidiobolus</taxon>
    </lineage>
</organism>
<dbReference type="PANTHER" id="PTHR12119:SF2">
    <property type="entry name" value="CYTOCHROME B-C1 COMPLEX SUBUNIT 8"/>
    <property type="match status" value="1"/>
</dbReference>
<feature type="transmembrane region" description="Helical" evidence="11">
    <location>
        <begin position="49"/>
        <end position="70"/>
    </location>
</feature>
<evidence type="ECO:0000256" key="7">
    <source>
        <dbReference type="ARBA" id="ARBA00022982"/>
    </source>
</evidence>
<dbReference type="Pfam" id="PF02939">
    <property type="entry name" value="UcrQ"/>
    <property type="match status" value="1"/>
</dbReference>
<dbReference type="OrthoDB" id="6683853at2759"/>
<evidence type="ECO:0000256" key="2">
    <source>
        <dbReference type="ARBA" id="ARBA00007668"/>
    </source>
</evidence>
<evidence type="ECO:0000313" key="13">
    <source>
        <dbReference type="Proteomes" id="UP000193498"/>
    </source>
</evidence>
<evidence type="ECO:0000313" key="12">
    <source>
        <dbReference type="EMBL" id="ORX88717.1"/>
    </source>
</evidence>
<name>A0A1Y1XSI2_9FUNG</name>
<keyword evidence="8 11" id="KW-1133">Transmembrane helix</keyword>
<evidence type="ECO:0000256" key="1">
    <source>
        <dbReference type="ARBA" id="ARBA00004434"/>
    </source>
</evidence>
<protein>
    <recommendedName>
        <fullName evidence="11">Cytochrome b-c1 complex subunit 8</fullName>
    </recommendedName>
    <alternativeName>
        <fullName evidence="11">Complex III subunit 8</fullName>
    </alternativeName>
</protein>
<gene>
    <name evidence="12" type="ORF">K493DRAFT_290264</name>
</gene>
<dbReference type="GO" id="GO:0045275">
    <property type="term" value="C:respiratory chain complex III"/>
    <property type="evidence" value="ECO:0007669"/>
    <property type="project" value="UniProtKB-UniRule"/>
</dbReference>
<comment type="subcellular location">
    <subcellularLocation>
        <location evidence="1 11">Mitochondrion inner membrane</location>
        <topology evidence="1 11">Single-pass membrane protein</topology>
    </subcellularLocation>
</comment>
<evidence type="ECO:0000256" key="4">
    <source>
        <dbReference type="ARBA" id="ARBA00022660"/>
    </source>
</evidence>
<evidence type="ECO:0000256" key="6">
    <source>
        <dbReference type="ARBA" id="ARBA00022792"/>
    </source>
</evidence>
<keyword evidence="4 11" id="KW-0679">Respiratory chain</keyword>
<dbReference type="FunFam" id="1.20.5.210:FF:000001">
    <property type="entry name" value="Cytochrome b-c1 complex subunit 8"/>
    <property type="match status" value="1"/>
</dbReference>
<accession>A0A1Y1XSI2</accession>
<dbReference type="Proteomes" id="UP000193498">
    <property type="component" value="Unassembled WGS sequence"/>
</dbReference>
<evidence type="ECO:0000256" key="11">
    <source>
        <dbReference type="RuleBase" id="RU368118"/>
    </source>
</evidence>
<reference evidence="12 13" key="1">
    <citation type="submission" date="2016-07" db="EMBL/GenBank/DDBJ databases">
        <title>Pervasive Adenine N6-methylation of Active Genes in Fungi.</title>
        <authorList>
            <consortium name="DOE Joint Genome Institute"/>
            <person name="Mondo S.J."/>
            <person name="Dannebaum R.O."/>
            <person name="Kuo R.C."/>
            <person name="Labutti K."/>
            <person name="Haridas S."/>
            <person name="Kuo A."/>
            <person name="Salamov A."/>
            <person name="Ahrendt S.R."/>
            <person name="Lipzen A."/>
            <person name="Sullivan W."/>
            <person name="Andreopoulos W.B."/>
            <person name="Clum A."/>
            <person name="Lindquist E."/>
            <person name="Daum C."/>
            <person name="Ramamoorthy G.K."/>
            <person name="Gryganskyi A."/>
            <person name="Culley D."/>
            <person name="Magnuson J.K."/>
            <person name="James T.Y."/>
            <person name="O'Malley M.A."/>
            <person name="Stajich J.E."/>
            <person name="Spatafora J.W."/>
            <person name="Visel A."/>
            <person name="Grigoriev I.V."/>
        </authorList>
    </citation>
    <scope>NUCLEOTIDE SEQUENCE [LARGE SCALE GENOMIC DNA]</scope>
    <source>
        <strain evidence="12 13">CBS 931.73</strain>
    </source>
</reference>
<keyword evidence="13" id="KW-1185">Reference proteome</keyword>
<proteinExistence type="inferred from homology"/>
<comment type="similarity">
    <text evidence="2 11">Belongs to the UQCRQ/QCR8 family.</text>
</comment>
<dbReference type="AlphaFoldDB" id="A0A1Y1XSI2"/>
<dbReference type="SUPFAM" id="SSF81508">
    <property type="entry name" value="Ubiquinone-binding protein QP-C of cytochrome bc1 complex (Ubiquinol-cytochrome c reductase)"/>
    <property type="match status" value="1"/>
</dbReference>
<evidence type="ECO:0000256" key="9">
    <source>
        <dbReference type="ARBA" id="ARBA00023128"/>
    </source>
</evidence>
<evidence type="ECO:0000256" key="10">
    <source>
        <dbReference type="ARBA" id="ARBA00023136"/>
    </source>
</evidence>